<dbReference type="InterPro" id="IPR017476">
    <property type="entry name" value="UDP-Glc/GDP-Man"/>
</dbReference>
<dbReference type="InterPro" id="IPR028359">
    <property type="entry name" value="UDP_ManNAc/GlcNAc_DH"/>
</dbReference>
<dbReference type="SUPFAM" id="SSF52413">
    <property type="entry name" value="UDP-glucose/GDP-mannose dehydrogenase C-terminal domain"/>
    <property type="match status" value="1"/>
</dbReference>
<keyword evidence="2" id="KW-0520">NAD</keyword>
<dbReference type="Pfam" id="PF03721">
    <property type="entry name" value="UDPG_MGDP_dh_N"/>
    <property type="match status" value="1"/>
</dbReference>
<dbReference type="EMBL" id="JAKIJS010000001">
    <property type="protein sequence ID" value="MCF6138823.1"/>
    <property type="molecule type" value="Genomic_DNA"/>
</dbReference>
<dbReference type="InterPro" id="IPR008927">
    <property type="entry name" value="6-PGluconate_DH-like_C_sf"/>
</dbReference>
<dbReference type="InterPro" id="IPR014027">
    <property type="entry name" value="UDP-Glc/GDP-Man_DH_C"/>
</dbReference>
<dbReference type="SUPFAM" id="SSF48179">
    <property type="entry name" value="6-phosphogluconate dehydrogenase C-terminal domain-like"/>
    <property type="match status" value="1"/>
</dbReference>
<dbReference type="Proteomes" id="UP001649381">
    <property type="component" value="Unassembled WGS sequence"/>
</dbReference>
<dbReference type="InterPro" id="IPR036291">
    <property type="entry name" value="NAD(P)-bd_dom_sf"/>
</dbReference>
<name>A0ABS9H1E9_9BACL</name>
<dbReference type="InterPro" id="IPR036220">
    <property type="entry name" value="UDP-Glc/GDP-Man_DH_C_sf"/>
</dbReference>
<evidence type="ECO:0000256" key="3">
    <source>
        <dbReference type="PIRNR" id="PIRNR000124"/>
    </source>
</evidence>
<protein>
    <submittedName>
        <fullName evidence="5">Nucleotide sugar dehydrogenase</fullName>
    </submittedName>
</protein>
<dbReference type="InterPro" id="IPR014026">
    <property type="entry name" value="UDP-Glc/GDP-Man_DH_dimer"/>
</dbReference>
<dbReference type="PIRSF" id="PIRSF500136">
    <property type="entry name" value="UDP_ManNAc_DH"/>
    <property type="match status" value="1"/>
</dbReference>
<dbReference type="PANTHER" id="PTHR43491">
    <property type="entry name" value="UDP-N-ACETYL-D-MANNOSAMINE DEHYDROGENASE"/>
    <property type="match status" value="1"/>
</dbReference>
<accession>A0ABS9H1E9</accession>
<dbReference type="Pfam" id="PF00984">
    <property type="entry name" value="UDPG_MGDP_dh"/>
    <property type="match status" value="1"/>
</dbReference>
<dbReference type="InterPro" id="IPR001732">
    <property type="entry name" value="UDP-Glc/GDP-Man_DH_N"/>
</dbReference>
<feature type="domain" description="UDP-glucose/GDP-mannose dehydrogenase C-terminal" evidence="4">
    <location>
        <begin position="308"/>
        <end position="400"/>
    </location>
</feature>
<proteinExistence type="inferred from homology"/>
<comment type="similarity">
    <text evidence="3">Belongs to the UDP-glucose/GDP-mannose dehydrogenase family.</text>
</comment>
<evidence type="ECO:0000256" key="1">
    <source>
        <dbReference type="ARBA" id="ARBA00023002"/>
    </source>
</evidence>
<dbReference type="Gene3D" id="3.40.50.720">
    <property type="entry name" value="NAD(P)-binding Rossmann-like Domain"/>
    <property type="match status" value="2"/>
</dbReference>
<evidence type="ECO:0000313" key="5">
    <source>
        <dbReference type="EMBL" id="MCF6138823.1"/>
    </source>
</evidence>
<evidence type="ECO:0000313" key="6">
    <source>
        <dbReference type="Proteomes" id="UP001649381"/>
    </source>
</evidence>
<dbReference type="PIRSF" id="PIRSF000124">
    <property type="entry name" value="UDPglc_GDPman_dh"/>
    <property type="match status" value="1"/>
</dbReference>
<sequence>MINIIGLGYIGLPTALMFAKSGVKVVGTDNNTKLVNSLTEGMLTFEEEGLEELFQEALSNGIKFTTEYQNTHTYILAVPTPYIKESKKLDPKYVISAVNSTLDVCEKGAIVIIESTISPGTIDKYIRPEIEKRGFVIGDDIHLVHAPERIIPGNMIYELEHNSRTIGADNLEIGEKVKGLYSSLCKAEIVVTDIRSAEMSKVVENTYRDINIAFANELAKICRTDNMDVYEIIRIANMHPRVNILQPGPGVGGHCISVDPWFLVGDYPDLTNLILTARKINDSMPRHVLGRIRDIMREHRIKDISKVGLYGLAYKENVDDTRESPTLQLLERMDEHLAFGVKVFDPFVKERIVDHQFMNFEDFLNEIEVLVVMVGHEHIKNNMDLIKDKLVLDTKNICIFDGSYKL</sequence>
<dbReference type="Gene3D" id="1.20.5.100">
    <property type="entry name" value="Cytochrome c1, transmembrane anchor, C-terminal"/>
    <property type="match status" value="1"/>
</dbReference>
<gene>
    <name evidence="5" type="ORF">L2716_13885</name>
</gene>
<evidence type="ECO:0000259" key="4">
    <source>
        <dbReference type="SMART" id="SM00984"/>
    </source>
</evidence>
<dbReference type="SUPFAM" id="SSF51735">
    <property type="entry name" value="NAD(P)-binding Rossmann-fold domains"/>
    <property type="match status" value="1"/>
</dbReference>
<dbReference type="Pfam" id="PF03720">
    <property type="entry name" value="UDPG_MGDP_dh_C"/>
    <property type="match status" value="1"/>
</dbReference>
<organism evidence="5 6">
    <name type="scientific">Pseudalkalibacillus berkeleyi</name>
    <dbReference type="NCBI Taxonomy" id="1069813"/>
    <lineage>
        <taxon>Bacteria</taxon>
        <taxon>Bacillati</taxon>
        <taxon>Bacillota</taxon>
        <taxon>Bacilli</taxon>
        <taxon>Bacillales</taxon>
        <taxon>Fictibacillaceae</taxon>
        <taxon>Pseudalkalibacillus</taxon>
    </lineage>
</organism>
<comment type="caution">
    <text evidence="5">The sequence shown here is derived from an EMBL/GenBank/DDBJ whole genome shotgun (WGS) entry which is preliminary data.</text>
</comment>
<evidence type="ECO:0000256" key="2">
    <source>
        <dbReference type="ARBA" id="ARBA00023027"/>
    </source>
</evidence>
<dbReference type="RefSeq" id="WP_236336989.1">
    <property type="nucleotide sequence ID" value="NZ_JAKIJS010000001.1"/>
</dbReference>
<reference evidence="5 6" key="1">
    <citation type="submission" date="2022-01" db="EMBL/GenBank/DDBJ databases">
        <title>Alkalihalobacillus sp. EGI L200015, a novel bacterium isolated from a salt lake sediment.</title>
        <authorList>
            <person name="Gao L."/>
            <person name="Fang B.-Z."/>
            <person name="Li W.-J."/>
        </authorList>
    </citation>
    <scope>NUCLEOTIDE SEQUENCE [LARGE SCALE GENOMIC DNA]</scope>
    <source>
        <strain evidence="5 6">KCTC 12718</strain>
    </source>
</reference>
<dbReference type="SMART" id="SM00984">
    <property type="entry name" value="UDPG_MGDP_dh_C"/>
    <property type="match status" value="1"/>
</dbReference>
<dbReference type="NCBIfam" id="TIGR03026">
    <property type="entry name" value="NDP-sugDHase"/>
    <property type="match status" value="1"/>
</dbReference>
<keyword evidence="1" id="KW-0560">Oxidoreductase</keyword>
<keyword evidence="6" id="KW-1185">Reference proteome</keyword>
<dbReference type="PANTHER" id="PTHR43491:SF1">
    <property type="entry name" value="UDP-N-ACETYL-D-MANNOSAMINE DEHYDROGENASE"/>
    <property type="match status" value="1"/>
</dbReference>